<sequence length="64" mass="7552">MARKKLKEVVVYQSLQQALDEFIFLKKGEQLRERTINDYVSHVTRFYVAFPKHGTTLIISGDMY</sequence>
<accession>A0ABR7T8L2</accession>
<name>A0ABR7T8L2_HELCL</name>
<dbReference type="EMBL" id="JACVHF010000035">
    <property type="protein sequence ID" value="MBC9786370.1"/>
    <property type="molecule type" value="Genomic_DNA"/>
</dbReference>
<protein>
    <recommendedName>
        <fullName evidence="3">Integrase SAM-like N-terminal domain-containing protein</fullName>
    </recommendedName>
</protein>
<dbReference type="Proteomes" id="UP000617402">
    <property type="component" value="Unassembled WGS sequence"/>
</dbReference>
<organism evidence="1 2">
    <name type="scientific">Heliobacterium chlorum</name>
    <dbReference type="NCBI Taxonomy" id="2698"/>
    <lineage>
        <taxon>Bacteria</taxon>
        <taxon>Bacillati</taxon>
        <taxon>Bacillota</taxon>
        <taxon>Clostridia</taxon>
        <taxon>Eubacteriales</taxon>
        <taxon>Heliobacteriaceae</taxon>
        <taxon>Heliobacterium</taxon>
    </lineage>
</organism>
<dbReference type="RefSeq" id="WP_188041792.1">
    <property type="nucleotide sequence ID" value="NZ_JACVHF010000035.1"/>
</dbReference>
<reference evidence="1 2" key="1">
    <citation type="submission" date="2020-07" db="EMBL/GenBank/DDBJ databases">
        <title>Draft whole-genome sequence of Heliobacterium chlorum DSM 3682, type strain.</title>
        <authorList>
            <person name="Kyndt J.A."/>
            <person name="Meyer T.E."/>
            <person name="Imhoff J.F."/>
        </authorList>
    </citation>
    <scope>NUCLEOTIDE SEQUENCE [LARGE SCALE GENOMIC DNA]</scope>
    <source>
        <strain evidence="1 2">DSM 3682</strain>
    </source>
</reference>
<evidence type="ECO:0000313" key="1">
    <source>
        <dbReference type="EMBL" id="MBC9786370.1"/>
    </source>
</evidence>
<gene>
    <name evidence="1" type="ORF">H1S01_18085</name>
</gene>
<comment type="caution">
    <text evidence="1">The sequence shown here is derived from an EMBL/GenBank/DDBJ whole genome shotgun (WGS) entry which is preliminary data.</text>
</comment>
<keyword evidence="2" id="KW-1185">Reference proteome</keyword>
<evidence type="ECO:0000313" key="2">
    <source>
        <dbReference type="Proteomes" id="UP000617402"/>
    </source>
</evidence>
<evidence type="ECO:0008006" key="3">
    <source>
        <dbReference type="Google" id="ProtNLM"/>
    </source>
</evidence>
<proteinExistence type="predicted"/>